<organism evidence="2 3">
    <name type="scientific">Devosia pacifica</name>
    <dbReference type="NCBI Taxonomy" id="1335967"/>
    <lineage>
        <taxon>Bacteria</taxon>
        <taxon>Pseudomonadati</taxon>
        <taxon>Pseudomonadota</taxon>
        <taxon>Alphaproteobacteria</taxon>
        <taxon>Hyphomicrobiales</taxon>
        <taxon>Devosiaceae</taxon>
        <taxon>Devosia</taxon>
    </lineage>
</organism>
<evidence type="ECO:0000259" key="1">
    <source>
        <dbReference type="PROSITE" id="PS51186"/>
    </source>
</evidence>
<dbReference type="CDD" id="cd04301">
    <property type="entry name" value="NAT_SF"/>
    <property type="match status" value="1"/>
</dbReference>
<protein>
    <recommendedName>
        <fullName evidence="1">N-acetyltransferase domain-containing protein</fullName>
    </recommendedName>
</protein>
<dbReference type="InterPro" id="IPR000182">
    <property type="entry name" value="GNAT_dom"/>
</dbReference>
<evidence type="ECO:0000313" key="3">
    <source>
        <dbReference type="Proteomes" id="UP000646579"/>
    </source>
</evidence>
<reference evidence="2" key="1">
    <citation type="journal article" date="2014" name="Int. J. Syst. Evol. Microbiol.">
        <title>Complete genome sequence of Corynebacterium casei LMG S-19264T (=DSM 44701T), isolated from a smear-ripened cheese.</title>
        <authorList>
            <consortium name="US DOE Joint Genome Institute (JGI-PGF)"/>
            <person name="Walter F."/>
            <person name="Albersmeier A."/>
            <person name="Kalinowski J."/>
            <person name="Ruckert C."/>
        </authorList>
    </citation>
    <scope>NUCLEOTIDE SEQUENCE</scope>
    <source>
        <strain evidence="2">KCTC 32437</strain>
    </source>
</reference>
<accession>A0A918VUK8</accession>
<gene>
    <name evidence="2" type="ORF">GCM10007989_27620</name>
</gene>
<dbReference type="InterPro" id="IPR016181">
    <property type="entry name" value="Acyl_CoA_acyltransferase"/>
</dbReference>
<name>A0A918VUK8_9HYPH</name>
<dbReference type="EMBL" id="BMZE01000003">
    <property type="protein sequence ID" value="GHA30352.1"/>
    <property type="molecule type" value="Genomic_DNA"/>
</dbReference>
<dbReference type="RefSeq" id="WP_189426317.1">
    <property type="nucleotide sequence ID" value="NZ_BMZE01000003.1"/>
</dbReference>
<dbReference type="AlphaFoldDB" id="A0A918VUK8"/>
<evidence type="ECO:0000313" key="2">
    <source>
        <dbReference type="EMBL" id="GHA30352.1"/>
    </source>
</evidence>
<keyword evidence="3" id="KW-1185">Reference proteome</keyword>
<dbReference type="Pfam" id="PF00583">
    <property type="entry name" value="Acetyltransf_1"/>
    <property type="match status" value="1"/>
</dbReference>
<reference evidence="2" key="2">
    <citation type="submission" date="2020-09" db="EMBL/GenBank/DDBJ databases">
        <authorList>
            <person name="Sun Q."/>
            <person name="Kim S."/>
        </authorList>
    </citation>
    <scope>NUCLEOTIDE SEQUENCE</scope>
    <source>
        <strain evidence="2">KCTC 32437</strain>
    </source>
</reference>
<sequence>MRSDPNLLRRASDRDKPLVARLIQLYLYDLAAVVDFPIGADGLYDYEFLEAFWHTPFGADGLYDYEFLEAFWHTPYLLQRDGELRGFALVKRGCPLTDEEDCWFMAEFFVMRPYRRTGFGSRAVKEIFEAHPGRWHVPVLMENAPALNFWQKALEPFSAVSEPVAYDGADWRLFRMTG</sequence>
<dbReference type="Gene3D" id="3.40.630.30">
    <property type="match status" value="1"/>
</dbReference>
<dbReference type="GO" id="GO:0016747">
    <property type="term" value="F:acyltransferase activity, transferring groups other than amino-acyl groups"/>
    <property type="evidence" value="ECO:0007669"/>
    <property type="project" value="InterPro"/>
</dbReference>
<dbReference type="Proteomes" id="UP000646579">
    <property type="component" value="Unassembled WGS sequence"/>
</dbReference>
<comment type="caution">
    <text evidence="2">The sequence shown here is derived from an EMBL/GenBank/DDBJ whole genome shotgun (WGS) entry which is preliminary data.</text>
</comment>
<feature type="domain" description="N-acetyltransferase" evidence="1">
    <location>
        <begin position="34"/>
        <end position="178"/>
    </location>
</feature>
<dbReference type="SUPFAM" id="SSF55729">
    <property type="entry name" value="Acyl-CoA N-acyltransferases (Nat)"/>
    <property type="match status" value="1"/>
</dbReference>
<proteinExistence type="predicted"/>
<dbReference type="PROSITE" id="PS51186">
    <property type="entry name" value="GNAT"/>
    <property type="match status" value="1"/>
</dbReference>